<accession>A0ABP9PW58</accession>
<dbReference type="RefSeq" id="WP_345461007.1">
    <property type="nucleotide sequence ID" value="NZ_BAABKG010000004.1"/>
</dbReference>
<protein>
    <recommendedName>
        <fullName evidence="1">YcaO domain-containing protein</fullName>
    </recommendedName>
</protein>
<sequence>MTITQPSFESTALTHELATALDRLVAALGDVEVVVHRGFDLQTEREAVAAALGSGRPLVSMRIDAAEVLVGPRWRAGAPVGCAGCAEARQRQVLAHPLEAHPGLRRTGPATPLDPALPDLVDGAADVLAERPLADGELLAVGVEGQRRHRIARSNACSVCRVLPAASPDVEPPAPLALRAVPAHPDDASRGAEPTPLLDERTLDERVVDARFGPVRRILRESNAPFAMSMAVVAGGPVMGHGRALRFAGTRSVAVLEAYERLAGFPYDATVVTDRPMVDLGDHALDPRRLGTYTAEQRAHPTHDVEHFTPDLPIDWVWGHELATGRPRLVPADLAFYQYDYHHRHDLVAARAPGRTPRRCFLESSSGCALGTSFEEAALHALFEVAERDAFQVAWHRQRPLPAVPVDTIDDESVRALTRLVRSRGYDVHVLVATQDVDLPVLWVLAIREDGAFPASFSSAGSGIDPVAAVVSGLREVAQLVTMPIDWSPETVAPMLEDRWQVLQLEDHVRYYSVAQTAPRAAVGLGGPTTTMAEAFPDWPAAISRAAGGDVRGLLHLVADRFAAAGCPDVVLVDQSSVEHHDQGIAAVRALVPGTVPMCFGTAHQRLEGIPRLDAALAEAPSGPLDPHPFP</sequence>
<dbReference type="EMBL" id="BAABKG010000004">
    <property type="protein sequence ID" value="GAA5152545.1"/>
    <property type="molecule type" value="Genomic_DNA"/>
</dbReference>
<dbReference type="Proteomes" id="UP001500221">
    <property type="component" value="Unassembled WGS sequence"/>
</dbReference>
<comment type="caution">
    <text evidence="2">The sequence shown here is derived from an EMBL/GenBank/DDBJ whole genome shotgun (WGS) entry which is preliminary data.</text>
</comment>
<dbReference type="InterPro" id="IPR027624">
    <property type="entry name" value="TOMM_cyclo_SagD"/>
</dbReference>
<dbReference type="Gene3D" id="3.30.40.250">
    <property type="match status" value="1"/>
</dbReference>
<evidence type="ECO:0000313" key="2">
    <source>
        <dbReference type="EMBL" id="GAA5152545.1"/>
    </source>
</evidence>
<proteinExistence type="predicted"/>
<dbReference type="NCBIfam" id="TIGR03882">
    <property type="entry name" value="cyclo_dehyd_2"/>
    <property type="match status" value="1"/>
</dbReference>
<dbReference type="PROSITE" id="PS51664">
    <property type="entry name" value="YCAO"/>
    <property type="match status" value="1"/>
</dbReference>
<feature type="domain" description="YcaO" evidence="1">
    <location>
        <begin position="242"/>
        <end position="631"/>
    </location>
</feature>
<dbReference type="Pfam" id="PF02624">
    <property type="entry name" value="YcaO"/>
    <property type="match status" value="1"/>
</dbReference>
<dbReference type="Gene3D" id="3.30.1330.230">
    <property type="match status" value="1"/>
</dbReference>
<evidence type="ECO:0000259" key="1">
    <source>
        <dbReference type="PROSITE" id="PS51664"/>
    </source>
</evidence>
<keyword evidence="3" id="KW-1185">Reference proteome</keyword>
<evidence type="ECO:0000313" key="3">
    <source>
        <dbReference type="Proteomes" id="UP001500221"/>
    </source>
</evidence>
<organism evidence="2 3">
    <name type="scientific">Nocardioides marinquilinus</name>
    <dbReference type="NCBI Taxonomy" id="1210400"/>
    <lineage>
        <taxon>Bacteria</taxon>
        <taxon>Bacillati</taxon>
        <taxon>Actinomycetota</taxon>
        <taxon>Actinomycetes</taxon>
        <taxon>Propionibacteriales</taxon>
        <taxon>Nocardioidaceae</taxon>
        <taxon>Nocardioides</taxon>
    </lineage>
</organism>
<dbReference type="NCBIfam" id="TIGR03604">
    <property type="entry name" value="TOMM_cyclo_SagD"/>
    <property type="match status" value="1"/>
</dbReference>
<reference evidence="3" key="1">
    <citation type="journal article" date="2019" name="Int. J. Syst. Evol. Microbiol.">
        <title>The Global Catalogue of Microorganisms (GCM) 10K type strain sequencing project: providing services to taxonomists for standard genome sequencing and annotation.</title>
        <authorList>
            <consortium name="The Broad Institute Genomics Platform"/>
            <consortium name="The Broad Institute Genome Sequencing Center for Infectious Disease"/>
            <person name="Wu L."/>
            <person name="Ma J."/>
        </authorList>
    </citation>
    <scope>NUCLEOTIDE SEQUENCE [LARGE SCALE GENOMIC DNA]</scope>
    <source>
        <strain evidence="3">JCM 18459</strain>
    </source>
</reference>
<dbReference type="InterPro" id="IPR022291">
    <property type="entry name" value="Bacteriocin_synth_cyclodeHase"/>
</dbReference>
<name>A0ABP9PW58_9ACTN</name>
<dbReference type="PANTHER" id="PTHR37809">
    <property type="entry name" value="RIBOSOMAL PROTEIN S12 METHYLTHIOTRANSFERASE ACCESSORY FACTOR YCAO"/>
    <property type="match status" value="1"/>
</dbReference>
<dbReference type="PANTHER" id="PTHR37809:SF1">
    <property type="entry name" value="RIBOSOMAL PROTEIN S12 METHYLTHIOTRANSFERASE ACCESSORY FACTOR YCAO"/>
    <property type="match status" value="1"/>
</dbReference>
<gene>
    <name evidence="2" type="ORF">GCM10023340_33050</name>
</gene>
<dbReference type="InterPro" id="IPR003776">
    <property type="entry name" value="YcaO-like_dom"/>
</dbReference>